<reference evidence="3 5" key="1">
    <citation type="submission" date="2015-09" db="EMBL/GenBank/DDBJ databases">
        <title>Identification and resolution of microdiversity through metagenomic sequencing of parallel consortia.</title>
        <authorList>
            <person name="Nelson W.C."/>
            <person name="Romine M.F."/>
            <person name="Lindemann S.R."/>
        </authorList>
    </citation>
    <scope>NUCLEOTIDE SEQUENCE [LARGE SCALE GENOMIC DNA]</scope>
    <source>
        <strain evidence="3">HL-109</strain>
    </source>
</reference>
<evidence type="ECO:0000256" key="2">
    <source>
        <dbReference type="SAM" id="Phobius"/>
    </source>
</evidence>
<feature type="compositionally biased region" description="Basic and acidic residues" evidence="1">
    <location>
        <begin position="1"/>
        <end position="14"/>
    </location>
</feature>
<name>A0A0P8A0J8_9HYPH</name>
<evidence type="ECO:0000256" key="1">
    <source>
        <dbReference type="SAM" id="MobiDB-lite"/>
    </source>
</evidence>
<keyword evidence="2" id="KW-0812">Transmembrane</keyword>
<comment type="caution">
    <text evidence="3">The sequence shown here is derived from an EMBL/GenBank/DDBJ whole genome shotgun (WGS) entry which is preliminary data.</text>
</comment>
<evidence type="ECO:0000313" key="6">
    <source>
        <dbReference type="Proteomes" id="UP000182800"/>
    </source>
</evidence>
<keyword evidence="2" id="KW-1133">Transmembrane helix</keyword>
<reference evidence="4 6" key="2">
    <citation type="submission" date="2016-08" db="EMBL/GenBank/DDBJ databases">
        <authorList>
            <person name="Varghese N."/>
            <person name="Submissions Spin"/>
        </authorList>
    </citation>
    <scope>NUCLEOTIDE SEQUENCE [LARGE SCALE GENOMIC DNA]</scope>
    <source>
        <strain evidence="4 6">HL-109</strain>
    </source>
</reference>
<dbReference type="Proteomes" id="UP000050497">
    <property type="component" value="Unassembled WGS sequence"/>
</dbReference>
<evidence type="ECO:0000313" key="5">
    <source>
        <dbReference type="Proteomes" id="UP000050497"/>
    </source>
</evidence>
<dbReference type="EMBL" id="LJSX01000045">
    <property type="protein sequence ID" value="KPQ08668.1"/>
    <property type="molecule type" value="Genomic_DNA"/>
</dbReference>
<gene>
    <name evidence="4" type="ORF">GA0071312_2650</name>
    <name evidence="3" type="ORF">HLUCCO17_17480</name>
</gene>
<accession>A0A0P8A0J8</accession>
<dbReference type="RefSeq" id="WP_165604031.1">
    <property type="nucleotide sequence ID" value="NZ_FMBM01000002.1"/>
</dbReference>
<protein>
    <recommendedName>
        <fullName evidence="7">Peptide ABC transporter permease</fullName>
    </recommendedName>
</protein>
<dbReference type="Proteomes" id="UP000182800">
    <property type="component" value="Unassembled WGS sequence"/>
</dbReference>
<keyword evidence="2" id="KW-0472">Membrane</keyword>
<organism evidence="3 5">
    <name type="scientific">Saliniramus fredricksonii</name>
    <dbReference type="NCBI Taxonomy" id="1653334"/>
    <lineage>
        <taxon>Bacteria</taxon>
        <taxon>Pseudomonadati</taxon>
        <taxon>Pseudomonadota</taxon>
        <taxon>Alphaproteobacteria</taxon>
        <taxon>Hyphomicrobiales</taxon>
        <taxon>Salinarimonadaceae</taxon>
        <taxon>Saliniramus</taxon>
    </lineage>
</organism>
<keyword evidence="6" id="KW-1185">Reference proteome</keyword>
<dbReference type="AlphaFoldDB" id="A0A0P8A0J8"/>
<proteinExistence type="predicted"/>
<dbReference type="EMBL" id="FMBM01000002">
    <property type="protein sequence ID" value="SCC81689.1"/>
    <property type="molecule type" value="Genomic_DNA"/>
</dbReference>
<sequence length="57" mass="6230">MAPNSPDEKRDRNTHSAQDVSQGEIILRTPLRKAVFLGALVLMVLLIVILGIMAVAF</sequence>
<feature type="transmembrane region" description="Helical" evidence="2">
    <location>
        <begin position="34"/>
        <end position="56"/>
    </location>
</feature>
<evidence type="ECO:0008006" key="7">
    <source>
        <dbReference type="Google" id="ProtNLM"/>
    </source>
</evidence>
<feature type="region of interest" description="Disordered" evidence="1">
    <location>
        <begin position="1"/>
        <end position="21"/>
    </location>
</feature>
<evidence type="ECO:0000313" key="3">
    <source>
        <dbReference type="EMBL" id="KPQ08668.1"/>
    </source>
</evidence>
<evidence type="ECO:0000313" key="4">
    <source>
        <dbReference type="EMBL" id="SCC81689.1"/>
    </source>
</evidence>